<proteinExistence type="predicted"/>
<evidence type="ECO:0000313" key="2">
    <source>
        <dbReference type="Proteomes" id="UP000010478"/>
    </source>
</evidence>
<dbReference type="Gene3D" id="1.10.1220.10">
    <property type="entry name" value="Met repressor-like"/>
    <property type="match status" value="1"/>
</dbReference>
<dbReference type="InterPro" id="IPR013321">
    <property type="entry name" value="Arc_rbn_hlx_hlx"/>
</dbReference>
<accession>K9VRY2</accession>
<dbReference type="GO" id="GO:0006355">
    <property type="term" value="P:regulation of DNA-templated transcription"/>
    <property type="evidence" value="ECO:0007669"/>
    <property type="project" value="InterPro"/>
</dbReference>
<geneLocation type="plasmid" evidence="1 2">
    <name>pOSC7112.03</name>
</geneLocation>
<gene>
    <name evidence="1" type="ORF">Osc7112_6739</name>
</gene>
<dbReference type="EMBL" id="CP003617">
    <property type="protein sequence ID" value="AFZ10838.1"/>
    <property type="molecule type" value="Genomic_DNA"/>
</dbReference>
<organism evidence="1 2">
    <name type="scientific">Phormidium nigroviride PCC 7112</name>
    <dbReference type="NCBI Taxonomy" id="179408"/>
    <lineage>
        <taxon>Bacteria</taxon>
        <taxon>Bacillati</taxon>
        <taxon>Cyanobacteriota</taxon>
        <taxon>Cyanophyceae</taxon>
        <taxon>Oscillatoriophycideae</taxon>
        <taxon>Oscillatoriales</taxon>
        <taxon>Oscillatoriaceae</taxon>
        <taxon>Phormidium</taxon>
    </lineage>
</organism>
<dbReference type="OrthoDB" id="490523at2"/>
<dbReference type="AlphaFoldDB" id="K9VRY2"/>
<dbReference type="Proteomes" id="UP000010478">
    <property type="component" value="Plasmid pOSC7112.03"/>
</dbReference>
<dbReference type="KEGG" id="oni:Osc7112_6739"/>
<dbReference type="RefSeq" id="WP_015179803.1">
    <property type="nucleotide sequence ID" value="NC_019731.1"/>
</dbReference>
<sequence>MKQWREKLRSLVLATVPAKKEDPGYAALRGHIPKSLYKRFKMFCLERGVDNSQGLEDLIHEYFELKDQQEQEVYIPKTAESNTFNSSG</sequence>
<protein>
    <submittedName>
        <fullName evidence="1">Uncharacterized protein</fullName>
    </submittedName>
</protein>
<evidence type="ECO:0000313" key="1">
    <source>
        <dbReference type="EMBL" id="AFZ10838.1"/>
    </source>
</evidence>
<name>K9VRY2_9CYAN</name>
<dbReference type="InterPro" id="IPR010985">
    <property type="entry name" value="Ribbon_hlx_hlx"/>
</dbReference>
<keyword evidence="1" id="KW-0614">Plasmid</keyword>
<keyword evidence="2" id="KW-1185">Reference proteome</keyword>
<dbReference type="SUPFAM" id="SSF47598">
    <property type="entry name" value="Ribbon-helix-helix"/>
    <property type="match status" value="1"/>
</dbReference>
<reference evidence="1 2" key="1">
    <citation type="submission" date="2012-05" db="EMBL/GenBank/DDBJ databases">
        <title>Finished plasmid 3 of genome of Oscillatoria sp. PCC 7112.</title>
        <authorList>
            <consortium name="US DOE Joint Genome Institute"/>
            <person name="Gugger M."/>
            <person name="Coursin T."/>
            <person name="Rippka R."/>
            <person name="Tandeau De Marsac N."/>
            <person name="Huntemann M."/>
            <person name="Wei C.-L."/>
            <person name="Han J."/>
            <person name="Detter J.C."/>
            <person name="Han C."/>
            <person name="Tapia R."/>
            <person name="Davenport K."/>
            <person name="Daligault H."/>
            <person name="Erkkila T."/>
            <person name="Gu W."/>
            <person name="Munk A.C.C."/>
            <person name="Teshima H."/>
            <person name="Xu Y."/>
            <person name="Chain P."/>
            <person name="Chen A."/>
            <person name="Krypides N."/>
            <person name="Mavromatis K."/>
            <person name="Markowitz V."/>
            <person name="Szeto E."/>
            <person name="Ivanova N."/>
            <person name="Mikhailova N."/>
            <person name="Ovchinnikova G."/>
            <person name="Pagani I."/>
            <person name="Pati A."/>
            <person name="Goodwin L."/>
            <person name="Peters L."/>
            <person name="Pitluck S."/>
            <person name="Woyke T."/>
            <person name="Kerfeld C."/>
        </authorList>
    </citation>
    <scope>NUCLEOTIDE SEQUENCE [LARGE SCALE GENOMIC DNA]</scope>
    <source>
        <strain evidence="1 2">PCC 7112</strain>
        <plasmid evidence="1 2">pOSC7112.03</plasmid>
    </source>
</reference>
<dbReference type="HOGENOM" id="CLU_2466055_0_0_3"/>